<protein>
    <recommendedName>
        <fullName evidence="4">Rhodopsin family protein</fullName>
    </recommendedName>
</protein>
<feature type="compositionally biased region" description="Low complexity" evidence="1">
    <location>
        <begin position="144"/>
        <end position="174"/>
    </location>
</feature>
<evidence type="ECO:0000313" key="2">
    <source>
        <dbReference type="EMBL" id="EGX96331.1"/>
    </source>
</evidence>
<reference evidence="2 3" key="1">
    <citation type="journal article" date="2011" name="Genome Biol.">
        <title>Genome sequence of the insect pathogenic fungus Cordyceps militaris, a valued traditional Chinese medicine.</title>
        <authorList>
            <person name="Zheng P."/>
            <person name="Xia Y."/>
            <person name="Xiao G."/>
            <person name="Xiong C."/>
            <person name="Hu X."/>
            <person name="Zhang S."/>
            <person name="Zheng H."/>
            <person name="Huang Y."/>
            <person name="Zhou Y."/>
            <person name="Wang S."/>
            <person name="Zhao G.P."/>
            <person name="Liu X."/>
            <person name="St Leger R.J."/>
            <person name="Wang C."/>
        </authorList>
    </citation>
    <scope>NUCLEOTIDE SEQUENCE [LARGE SCALE GENOMIC DNA]</scope>
    <source>
        <strain evidence="2 3">CM01</strain>
    </source>
</reference>
<dbReference type="PANTHER" id="PTHR28139:SF1">
    <property type="entry name" value="UPF0768 PROTEIN YBL029C-A"/>
    <property type="match status" value="1"/>
</dbReference>
<dbReference type="RefSeq" id="XP_006666208.1">
    <property type="nucleotide sequence ID" value="XM_006666145.1"/>
</dbReference>
<evidence type="ECO:0000256" key="1">
    <source>
        <dbReference type="SAM" id="MobiDB-lite"/>
    </source>
</evidence>
<evidence type="ECO:0008006" key="4">
    <source>
        <dbReference type="Google" id="ProtNLM"/>
    </source>
</evidence>
<gene>
    <name evidence="2" type="ORF">CCM_00987</name>
</gene>
<dbReference type="eggNOG" id="ENOG502SDGY">
    <property type="taxonomic scope" value="Eukaryota"/>
</dbReference>
<dbReference type="KEGG" id="cmt:CCM_00987"/>
<proteinExistence type="predicted"/>
<feature type="region of interest" description="Disordered" evidence="1">
    <location>
        <begin position="129"/>
        <end position="205"/>
    </location>
</feature>
<dbReference type="EMBL" id="JH126399">
    <property type="protein sequence ID" value="EGX96331.1"/>
    <property type="molecule type" value="Genomic_DNA"/>
</dbReference>
<name>G3J7R7_CORMM</name>
<dbReference type="STRING" id="983644.G3J7R7"/>
<keyword evidence="3" id="KW-1185">Reference proteome</keyword>
<dbReference type="PANTHER" id="PTHR28139">
    <property type="entry name" value="UPF0768 PROTEIN YBL029C-A"/>
    <property type="match status" value="1"/>
</dbReference>
<dbReference type="AlphaFoldDB" id="G3J7R7"/>
<sequence>MTEYAIRHIGAKWGSSQKHMENTTDITASKNKMAFFLVCGQQTFRSEVKGYEGIVTQCHHCGNMGARVQKERPFFTICYIVSAPPPLLLEQTLMLTKIEQPVIPFTISGYQDVVCGICNFHQPLDKRPDVMAMANDGGGGGGPQSQQQHGQKPQGNNNTQQQGYNQQGPPQAQYGPPPQGYYSPPPQQGGQQPPPPQAWQGQQHQ</sequence>
<dbReference type="Proteomes" id="UP000001610">
    <property type="component" value="Unassembled WGS sequence"/>
</dbReference>
<dbReference type="OrthoDB" id="5545479at2759"/>
<dbReference type="VEuPathDB" id="FungiDB:CCM_00987"/>
<organism evidence="2 3">
    <name type="scientific">Cordyceps militaris (strain CM01)</name>
    <name type="common">Caterpillar fungus</name>
    <dbReference type="NCBI Taxonomy" id="983644"/>
    <lineage>
        <taxon>Eukaryota</taxon>
        <taxon>Fungi</taxon>
        <taxon>Dikarya</taxon>
        <taxon>Ascomycota</taxon>
        <taxon>Pezizomycotina</taxon>
        <taxon>Sordariomycetes</taxon>
        <taxon>Hypocreomycetidae</taxon>
        <taxon>Hypocreales</taxon>
        <taxon>Cordycipitaceae</taxon>
        <taxon>Cordyceps</taxon>
    </lineage>
</organism>
<dbReference type="GeneID" id="18163020"/>
<dbReference type="InParanoid" id="G3J7R7"/>
<evidence type="ECO:0000313" key="3">
    <source>
        <dbReference type="Proteomes" id="UP000001610"/>
    </source>
</evidence>
<dbReference type="HOGENOM" id="CLU_115926_0_0_1"/>
<accession>G3J7R7</accession>
<dbReference type="OMA" id="HCGNMGA"/>
<feature type="compositionally biased region" description="Pro residues" evidence="1">
    <location>
        <begin position="175"/>
        <end position="197"/>
    </location>
</feature>